<feature type="domain" description="Response regulatory" evidence="19">
    <location>
        <begin position="461"/>
        <end position="575"/>
    </location>
</feature>
<dbReference type="SUPFAM" id="SSF47226">
    <property type="entry name" value="Histidine-containing phosphotransfer domain, HPT domain"/>
    <property type="match status" value="1"/>
</dbReference>
<dbReference type="CDD" id="cd17546">
    <property type="entry name" value="REC_hyHK_CKI1_RcsC-like"/>
    <property type="match status" value="1"/>
</dbReference>
<dbReference type="InterPro" id="IPR003661">
    <property type="entry name" value="HisK_dim/P_dom"/>
</dbReference>
<dbReference type="InterPro" id="IPR004358">
    <property type="entry name" value="Sig_transdc_His_kin-like_C"/>
</dbReference>
<dbReference type="InterPro" id="IPR008207">
    <property type="entry name" value="Sig_transdc_His_kin_Hpt_dom"/>
</dbReference>
<dbReference type="CDD" id="cd00156">
    <property type="entry name" value="REC"/>
    <property type="match status" value="1"/>
</dbReference>
<proteinExistence type="predicted"/>
<evidence type="ECO:0000256" key="2">
    <source>
        <dbReference type="ARBA" id="ARBA00004651"/>
    </source>
</evidence>
<dbReference type="SMART" id="SM00448">
    <property type="entry name" value="REC"/>
    <property type="match status" value="2"/>
</dbReference>
<dbReference type="PROSITE" id="PS50894">
    <property type="entry name" value="HPT"/>
    <property type="match status" value="1"/>
</dbReference>
<feature type="domain" description="Histidine kinase" evidence="18">
    <location>
        <begin position="217"/>
        <end position="433"/>
    </location>
</feature>
<dbReference type="PANTHER" id="PTHR45339">
    <property type="entry name" value="HYBRID SIGNAL TRANSDUCTION HISTIDINE KINASE J"/>
    <property type="match status" value="1"/>
</dbReference>
<dbReference type="GO" id="GO:0005524">
    <property type="term" value="F:ATP binding"/>
    <property type="evidence" value="ECO:0007669"/>
    <property type="project" value="UniProtKB-KW"/>
</dbReference>
<protein>
    <recommendedName>
        <fullName evidence="15">Sensory/regulatory protein RpfC</fullName>
        <ecNumber evidence="3">2.7.13.3</ecNumber>
    </recommendedName>
</protein>
<dbReference type="PROSITE" id="PS50110">
    <property type="entry name" value="RESPONSE_REGULATORY"/>
    <property type="match status" value="2"/>
</dbReference>
<evidence type="ECO:0000313" key="21">
    <source>
        <dbReference type="EMBL" id="TGO03400.1"/>
    </source>
</evidence>
<evidence type="ECO:0000256" key="15">
    <source>
        <dbReference type="ARBA" id="ARBA00068150"/>
    </source>
</evidence>
<dbReference type="InterPro" id="IPR036097">
    <property type="entry name" value="HisK_dim/P_sf"/>
</dbReference>
<feature type="modified residue" description="Phosphohistidine" evidence="16">
    <location>
        <position position="650"/>
    </location>
</feature>
<evidence type="ECO:0000256" key="11">
    <source>
        <dbReference type="ARBA" id="ARBA00022989"/>
    </source>
</evidence>
<feature type="domain" description="Response regulatory" evidence="19">
    <location>
        <begin position="40"/>
        <end position="162"/>
    </location>
</feature>
<dbReference type="EMBL" id="JSZA02000020">
    <property type="protein sequence ID" value="TGO03400.1"/>
    <property type="molecule type" value="Genomic_DNA"/>
</dbReference>
<dbReference type="InterPro" id="IPR036890">
    <property type="entry name" value="HATPase_C_sf"/>
</dbReference>
<evidence type="ECO:0000256" key="17">
    <source>
        <dbReference type="PROSITE-ProRule" id="PRU00169"/>
    </source>
</evidence>
<evidence type="ECO:0000256" key="7">
    <source>
        <dbReference type="ARBA" id="ARBA00022692"/>
    </source>
</evidence>
<dbReference type="SUPFAM" id="SSF47384">
    <property type="entry name" value="Homodimeric domain of signal transducing histidine kinase"/>
    <property type="match status" value="1"/>
</dbReference>
<dbReference type="SMART" id="SM00388">
    <property type="entry name" value="HisKA"/>
    <property type="match status" value="1"/>
</dbReference>
<dbReference type="EC" id="2.7.13.3" evidence="3"/>
<keyword evidence="11" id="KW-1133">Transmembrane helix</keyword>
<evidence type="ECO:0000256" key="5">
    <source>
        <dbReference type="ARBA" id="ARBA00022553"/>
    </source>
</evidence>
<keyword evidence="13" id="KW-0472">Membrane</keyword>
<evidence type="ECO:0000259" key="19">
    <source>
        <dbReference type="PROSITE" id="PS50110"/>
    </source>
</evidence>
<dbReference type="Gene3D" id="1.10.287.130">
    <property type="match status" value="1"/>
</dbReference>
<gene>
    <name evidence="21" type="ORF">PN36_07220</name>
</gene>
<keyword evidence="6" id="KW-0808">Transferase</keyword>
<dbReference type="Gene3D" id="3.40.50.2300">
    <property type="match status" value="2"/>
</dbReference>
<dbReference type="InterPro" id="IPR036641">
    <property type="entry name" value="HPT_dom_sf"/>
</dbReference>
<dbReference type="PRINTS" id="PR00344">
    <property type="entry name" value="BCTRLSENSOR"/>
</dbReference>
<dbReference type="PROSITE" id="PS50109">
    <property type="entry name" value="HIS_KIN"/>
    <property type="match status" value="1"/>
</dbReference>
<dbReference type="GO" id="GO:0000155">
    <property type="term" value="F:phosphorelay sensor kinase activity"/>
    <property type="evidence" value="ECO:0007669"/>
    <property type="project" value="InterPro"/>
</dbReference>
<comment type="catalytic activity">
    <reaction evidence="1">
        <text>ATP + protein L-histidine = ADP + protein N-phospho-L-histidine.</text>
        <dbReference type="EC" id="2.7.13.3"/>
    </reaction>
</comment>
<evidence type="ECO:0000256" key="4">
    <source>
        <dbReference type="ARBA" id="ARBA00022475"/>
    </source>
</evidence>
<dbReference type="Pfam" id="PF01627">
    <property type="entry name" value="Hpt"/>
    <property type="match status" value="1"/>
</dbReference>
<dbReference type="InterPro" id="IPR001789">
    <property type="entry name" value="Sig_transdc_resp-reg_receiver"/>
</dbReference>
<keyword evidence="5 17" id="KW-0597">Phosphoprotein</keyword>
<dbReference type="FunFam" id="3.30.565.10:FF:000010">
    <property type="entry name" value="Sensor histidine kinase RcsC"/>
    <property type="match status" value="1"/>
</dbReference>
<reference evidence="21 22" key="1">
    <citation type="journal article" date="2016" name="Front. Microbiol.">
        <title>Single-Cell (Meta-)Genomics of a Dimorphic Candidatus Thiomargarita nelsonii Reveals Genomic Plasticity.</title>
        <authorList>
            <person name="Flood B.E."/>
            <person name="Fliss P."/>
            <person name="Jones D.S."/>
            <person name="Dick G.J."/>
            <person name="Jain S."/>
            <person name="Kaster A.K."/>
            <person name="Winkel M."/>
            <person name="Mussmann M."/>
            <person name="Bailey J."/>
        </authorList>
    </citation>
    <scope>NUCLEOTIDE SEQUENCE [LARGE SCALE GENOMIC DNA]</scope>
    <source>
        <strain evidence="21">Hydrate Ridge</strain>
    </source>
</reference>
<dbReference type="Gene3D" id="1.20.120.160">
    <property type="entry name" value="HPT domain"/>
    <property type="match status" value="1"/>
</dbReference>
<dbReference type="Proteomes" id="UP000030428">
    <property type="component" value="Unassembled WGS sequence"/>
</dbReference>
<keyword evidence="4" id="KW-1003">Cell membrane</keyword>
<evidence type="ECO:0000256" key="13">
    <source>
        <dbReference type="ARBA" id="ARBA00023136"/>
    </source>
</evidence>
<evidence type="ECO:0000256" key="3">
    <source>
        <dbReference type="ARBA" id="ARBA00012438"/>
    </source>
</evidence>
<feature type="modified residue" description="4-aspartylphosphate" evidence="17">
    <location>
        <position position="510"/>
    </location>
</feature>
<dbReference type="SUPFAM" id="SSF55874">
    <property type="entry name" value="ATPase domain of HSP90 chaperone/DNA topoisomerase II/histidine kinase"/>
    <property type="match status" value="1"/>
</dbReference>
<keyword evidence="12" id="KW-0902">Two-component regulatory system</keyword>
<comment type="subunit">
    <text evidence="14">At low DSF concentrations, interacts with RpfF.</text>
</comment>
<evidence type="ECO:0000256" key="6">
    <source>
        <dbReference type="ARBA" id="ARBA00022679"/>
    </source>
</evidence>
<dbReference type="Pfam" id="PF00512">
    <property type="entry name" value="HisKA"/>
    <property type="match status" value="1"/>
</dbReference>
<organism evidence="21 22">
    <name type="scientific">Candidatus Thiomargarita nelsonii</name>
    <dbReference type="NCBI Taxonomy" id="1003181"/>
    <lineage>
        <taxon>Bacteria</taxon>
        <taxon>Pseudomonadati</taxon>
        <taxon>Pseudomonadota</taxon>
        <taxon>Gammaproteobacteria</taxon>
        <taxon>Thiotrichales</taxon>
        <taxon>Thiotrichaceae</taxon>
        <taxon>Thiomargarita</taxon>
    </lineage>
</organism>
<dbReference type="CDD" id="cd00082">
    <property type="entry name" value="HisKA"/>
    <property type="match status" value="1"/>
</dbReference>
<evidence type="ECO:0000259" key="20">
    <source>
        <dbReference type="PROSITE" id="PS50894"/>
    </source>
</evidence>
<evidence type="ECO:0000256" key="16">
    <source>
        <dbReference type="PROSITE-ProRule" id="PRU00110"/>
    </source>
</evidence>
<evidence type="ECO:0000256" key="8">
    <source>
        <dbReference type="ARBA" id="ARBA00022741"/>
    </source>
</evidence>
<evidence type="ECO:0000313" key="22">
    <source>
        <dbReference type="Proteomes" id="UP000030428"/>
    </source>
</evidence>
<feature type="modified residue" description="4-aspartylphosphate" evidence="17">
    <location>
        <position position="93"/>
    </location>
</feature>
<dbReference type="SUPFAM" id="SSF52172">
    <property type="entry name" value="CheY-like"/>
    <property type="match status" value="2"/>
</dbReference>
<dbReference type="SMART" id="SM00387">
    <property type="entry name" value="HATPase_c"/>
    <property type="match status" value="1"/>
</dbReference>
<evidence type="ECO:0000256" key="10">
    <source>
        <dbReference type="ARBA" id="ARBA00022840"/>
    </source>
</evidence>
<keyword evidence="7" id="KW-0812">Transmembrane</keyword>
<sequence>MRRRLSVRGEIKQMLINDDDELIFAEETPSSPPLNQATWKVMIIDDDPEIHHAIQFGLSDFFFEEKGVTLISAYSAEEAKSLLKAQPALIFLDVVMEEDDSGLKLVHYIRETLKNKLVRIILHTGQPGAAPEESVIVDYDINDYRFKAEMTQRKLFITMTAGLRAFRDFAERQQAEKELQKHRDHLEKLVAERTKSAEEAKLEAQSANQAKSLFLANMSHEIRTPMNAIKGLTQLALKTNLTVQQQDYLIKIESSSQALLEIINDILDYSKIEAGQLKMESINFYLDEALEQLNNMLGTRIEEKGLKLLLDIDETVPRSLVGDPLRLKQILINLTSNALKFTTKGCIQIQIELIEQKAEQVKLRFSITDTGIGISADTIPYLFDTFTQADASTTRKFGGTGLGLAICKRLTKMMGGELSVESQVDKGSRFIFTGVFCVGQTEKNVLPAKKPLQTKPLQGARILLVEDNLINQQVAREIMESVGLVIDIANNGEEAVAVVNNVQFEAVLMDIQMPIMDGYEATRLIREKQRELPIIAMTAHAMSGDKEKCLIVGMNDYITKPIDEAVLLHTLGKWIALREQRPMTHQKVDKLFPDELPGIDIAAGLKRLLGNRELYHKLLRHFYRDYQDVSKKINEALQKGDFKSARYLVHTIKGTAGNLSIDNLYKASQALEIALKAGDEIEPTLLFKEFEEVVATVMKTLSSLNDGSEEDCCCEETDYAVLMPLLEKWANFLNDYDYRALDMLPKIKRHLNKDLQPFYEKLEKQVEEFEFDEALKILAEMIKTIEATRK</sequence>
<comment type="caution">
    <text evidence="21">The sequence shown here is derived from an EMBL/GenBank/DDBJ whole genome shotgun (WGS) entry which is preliminary data.</text>
</comment>
<evidence type="ECO:0000259" key="18">
    <source>
        <dbReference type="PROSITE" id="PS50109"/>
    </source>
</evidence>
<dbReference type="PANTHER" id="PTHR45339:SF1">
    <property type="entry name" value="HYBRID SIGNAL TRANSDUCTION HISTIDINE KINASE J"/>
    <property type="match status" value="1"/>
</dbReference>
<keyword evidence="10" id="KW-0067">ATP-binding</keyword>
<name>A0A4E0QVF7_9GAMM</name>
<dbReference type="AlphaFoldDB" id="A0A4E0QVF7"/>
<evidence type="ECO:0000256" key="12">
    <source>
        <dbReference type="ARBA" id="ARBA00023012"/>
    </source>
</evidence>
<evidence type="ECO:0000256" key="14">
    <source>
        <dbReference type="ARBA" id="ARBA00064003"/>
    </source>
</evidence>
<comment type="subcellular location">
    <subcellularLocation>
        <location evidence="2">Cell membrane</location>
        <topology evidence="2">Multi-pass membrane protein</topology>
    </subcellularLocation>
</comment>
<keyword evidence="22" id="KW-1185">Reference proteome</keyword>
<accession>A0A4E0QVF7</accession>
<keyword evidence="8" id="KW-0547">Nucleotide-binding</keyword>
<feature type="domain" description="HPt" evidence="20">
    <location>
        <begin position="611"/>
        <end position="708"/>
    </location>
</feature>
<dbReference type="Pfam" id="PF02518">
    <property type="entry name" value="HATPase_c"/>
    <property type="match status" value="1"/>
</dbReference>
<dbReference type="GO" id="GO:0005886">
    <property type="term" value="C:plasma membrane"/>
    <property type="evidence" value="ECO:0007669"/>
    <property type="project" value="UniProtKB-SubCell"/>
</dbReference>
<evidence type="ECO:0000256" key="9">
    <source>
        <dbReference type="ARBA" id="ARBA00022777"/>
    </source>
</evidence>
<dbReference type="FunFam" id="1.10.287.130:FF:000002">
    <property type="entry name" value="Two-component osmosensing histidine kinase"/>
    <property type="match status" value="1"/>
</dbReference>
<keyword evidence="9" id="KW-0418">Kinase</keyword>
<dbReference type="Pfam" id="PF00072">
    <property type="entry name" value="Response_reg"/>
    <property type="match status" value="1"/>
</dbReference>
<dbReference type="InterPro" id="IPR003594">
    <property type="entry name" value="HATPase_dom"/>
</dbReference>
<dbReference type="CDD" id="cd16922">
    <property type="entry name" value="HATPase_EvgS-ArcB-TorS-like"/>
    <property type="match status" value="1"/>
</dbReference>
<dbReference type="InterPro" id="IPR011006">
    <property type="entry name" value="CheY-like_superfamily"/>
</dbReference>
<evidence type="ECO:0000256" key="1">
    <source>
        <dbReference type="ARBA" id="ARBA00000085"/>
    </source>
</evidence>
<dbReference type="Gene3D" id="3.30.565.10">
    <property type="entry name" value="Histidine kinase-like ATPase, C-terminal domain"/>
    <property type="match status" value="1"/>
</dbReference>
<dbReference type="InterPro" id="IPR005467">
    <property type="entry name" value="His_kinase_dom"/>
</dbReference>